<keyword evidence="3" id="KW-1185">Reference proteome</keyword>
<comment type="caution">
    <text evidence="2">The sequence shown here is derived from an EMBL/GenBank/DDBJ whole genome shotgun (WGS) entry which is preliminary data.</text>
</comment>
<sequence length="74" mass="8965">MMKYDAEKMLYMKRQRVCFLFFFWLMPILICIYWIFWICAVFHGNGSLTLEWAFFVVLLLGGQLGLYHYPCSSY</sequence>
<reference evidence="2" key="1">
    <citation type="journal article" date="2022" name="IScience">
        <title>Evolution of zygomycete secretomes and the origins of terrestrial fungal ecologies.</title>
        <authorList>
            <person name="Chang Y."/>
            <person name="Wang Y."/>
            <person name="Mondo S."/>
            <person name="Ahrendt S."/>
            <person name="Andreopoulos W."/>
            <person name="Barry K."/>
            <person name="Beard J."/>
            <person name="Benny G.L."/>
            <person name="Blankenship S."/>
            <person name="Bonito G."/>
            <person name="Cuomo C."/>
            <person name="Desiro A."/>
            <person name="Gervers K.A."/>
            <person name="Hundley H."/>
            <person name="Kuo A."/>
            <person name="LaButti K."/>
            <person name="Lang B.F."/>
            <person name="Lipzen A."/>
            <person name="O'Donnell K."/>
            <person name="Pangilinan J."/>
            <person name="Reynolds N."/>
            <person name="Sandor L."/>
            <person name="Smith M.E."/>
            <person name="Tsang A."/>
            <person name="Grigoriev I.V."/>
            <person name="Stajich J.E."/>
            <person name="Spatafora J.W."/>
        </authorList>
    </citation>
    <scope>NUCLEOTIDE SEQUENCE</scope>
    <source>
        <strain evidence="2">RSA 2281</strain>
    </source>
</reference>
<accession>A0AAD5KA91</accession>
<evidence type="ECO:0000313" key="2">
    <source>
        <dbReference type="EMBL" id="KAI9264081.1"/>
    </source>
</evidence>
<feature type="non-terminal residue" evidence="2">
    <location>
        <position position="1"/>
    </location>
</feature>
<proteinExistence type="predicted"/>
<keyword evidence="1" id="KW-1133">Transmembrane helix</keyword>
<keyword evidence="1" id="KW-0472">Membrane</keyword>
<feature type="transmembrane region" description="Helical" evidence="1">
    <location>
        <begin position="49"/>
        <end position="69"/>
    </location>
</feature>
<reference evidence="2" key="2">
    <citation type="submission" date="2023-02" db="EMBL/GenBank/DDBJ databases">
        <authorList>
            <consortium name="DOE Joint Genome Institute"/>
            <person name="Mondo S.J."/>
            <person name="Chang Y."/>
            <person name="Wang Y."/>
            <person name="Ahrendt S."/>
            <person name="Andreopoulos W."/>
            <person name="Barry K."/>
            <person name="Beard J."/>
            <person name="Benny G.L."/>
            <person name="Blankenship S."/>
            <person name="Bonito G."/>
            <person name="Cuomo C."/>
            <person name="Desiro A."/>
            <person name="Gervers K.A."/>
            <person name="Hundley H."/>
            <person name="Kuo A."/>
            <person name="LaButti K."/>
            <person name="Lang B.F."/>
            <person name="Lipzen A."/>
            <person name="O'Donnell K."/>
            <person name="Pangilinan J."/>
            <person name="Reynolds N."/>
            <person name="Sandor L."/>
            <person name="Smith M.W."/>
            <person name="Tsang A."/>
            <person name="Grigoriev I.V."/>
            <person name="Stajich J.E."/>
            <person name="Spatafora J.W."/>
        </authorList>
    </citation>
    <scope>NUCLEOTIDE SEQUENCE</scope>
    <source>
        <strain evidence="2">RSA 2281</strain>
    </source>
</reference>
<evidence type="ECO:0000313" key="3">
    <source>
        <dbReference type="Proteomes" id="UP001209540"/>
    </source>
</evidence>
<protein>
    <submittedName>
        <fullName evidence="2">Uncharacterized protein</fullName>
    </submittedName>
</protein>
<gene>
    <name evidence="2" type="ORF">BDA99DRAFT_508371</name>
</gene>
<dbReference type="EMBL" id="JAIXMP010000012">
    <property type="protein sequence ID" value="KAI9264081.1"/>
    <property type="molecule type" value="Genomic_DNA"/>
</dbReference>
<dbReference type="AlphaFoldDB" id="A0AAD5KA91"/>
<dbReference type="Proteomes" id="UP001209540">
    <property type="component" value="Unassembled WGS sequence"/>
</dbReference>
<name>A0AAD5KA91_9FUNG</name>
<organism evidence="2 3">
    <name type="scientific">Phascolomyces articulosus</name>
    <dbReference type="NCBI Taxonomy" id="60185"/>
    <lineage>
        <taxon>Eukaryota</taxon>
        <taxon>Fungi</taxon>
        <taxon>Fungi incertae sedis</taxon>
        <taxon>Mucoromycota</taxon>
        <taxon>Mucoromycotina</taxon>
        <taxon>Mucoromycetes</taxon>
        <taxon>Mucorales</taxon>
        <taxon>Lichtheimiaceae</taxon>
        <taxon>Phascolomyces</taxon>
    </lineage>
</organism>
<evidence type="ECO:0000256" key="1">
    <source>
        <dbReference type="SAM" id="Phobius"/>
    </source>
</evidence>
<keyword evidence="1" id="KW-0812">Transmembrane</keyword>
<feature type="transmembrane region" description="Helical" evidence="1">
    <location>
        <begin position="21"/>
        <end position="43"/>
    </location>
</feature>